<feature type="compositionally biased region" description="Basic and acidic residues" evidence="3">
    <location>
        <begin position="1"/>
        <end position="17"/>
    </location>
</feature>
<evidence type="ECO:0000313" key="6">
    <source>
        <dbReference type="Proteomes" id="UP000054223"/>
    </source>
</evidence>
<dbReference type="InterPro" id="IPR002347">
    <property type="entry name" value="SDR_fam"/>
</dbReference>
<organism evidence="5 6">
    <name type="scientific">Solirubrum puertoriconensis</name>
    <dbReference type="NCBI Taxonomy" id="1751427"/>
    <lineage>
        <taxon>Bacteria</taxon>
        <taxon>Pseudomonadati</taxon>
        <taxon>Bacteroidota</taxon>
        <taxon>Cytophagia</taxon>
        <taxon>Cytophagales</taxon>
    </lineage>
</organism>
<dbReference type="SMART" id="SM00822">
    <property type="entry name" value="PKS_KR"/>
    <property type="match status" value="1"/>
</dbReference>
<sequence length="293" mass="31651">MATEDQEKRPMAADMKSEQLPYPAKQTDMRQQPDTDLSNYKAAGKLQGKVALITGADSGIGRAVAIAFAKEGADVAIVYNTNADDAEATRQAVEKEGSRALVLQTDVRSAQACRAAVERTVQELGRLNVLVNNAAFQETHERFEDVPEDVLRRTFDTNILGYMFMTQAALKHLQSGDAIVNSGSIVGQTGHPILVEYTATKGAIHAFTKSLALQLGERNIRVNAVLPGPVWTPMIPSTMPKEEVENFGHEVALKRPGQPEELAPAYVLLASQDGSFMTGSLVHVTGGKMSSDE</sequence>
<dbReference type="PANTHER" id="PTHR48107">
    <property type="entry name" value="NADPH-DEPENDENT ALDEHYDE REDUCTASE-LIKE PROTEIN, CHLOROPLASTIC-RELATED"/>
    <property type="match status" value="1"/>
</dbReference>
<comment type="similarity">
    <text evidence="1">Belongs to the short-chain dehydrogenases/reductases (SDR) family.</text>
</comment>
<name>A0A9X0L6P3_SOLP1</name>
<dbReference type="Gene3D" id="3.40.50.720">
    <property type="entry name" value="NAD(P)-binding Rossmann-like Domain"/>
    <property type="match status" value="1"/>
</dbReference>
<proteinExistence type="inferred from homology"/>
<protein>
    <submittedName>
        <fullName evidence="5">Short-chain dehydrogenase</fullName>
    </submittedName>
</protein>
<dbReference type="GO" id="GO:0016614">
    <property type="term" value="F:oxidoreductase activity, acting on CH-OH group of donors"/>
    <property type="evidence" value="ECO:0007669"/>
    <property type="project" value="UniProtKB-ARBA"/>
</dbReference>
<dbReference type="RefSeq" id="WP_059066993.1">
    <property type="nucleotide sequence ID" value="NZ_LNAL01000002.1"/>
</dbReference>
<evidence type="ECO:0000256" key="1">
    <source>
        <dbReference type="ARBA" id="ARBA00006484"/>
    </source>
</evidence>
<feature type="domain" description="Ketoreductase" evidence="4">
    <location>
        <begin position="49"/>
        <end position="234"/>
    </location>
</feature>
<dbReference type="InterPro" id="IPR057326">
    <property type="entry name" value="KR_dom"/>
</dbReference>
<gene>
    <name evidence="5" type="ORF">ASU33_20745</name>
</gene>
<evidence type="ECO:0000313" key="5">
    <source>
        <dbReference type="EMBL" id="KUG09975.1"/>
    </source>
</evidence>
<dbReference type="SUPFAM" id="SSF51735">
    <property type="entry name" value="NAD(P)-binding Rossmann-fold domains"/>
    <property type="match status" value="1"/>
</dbReference>
<dbReference type="FunFam" id="3.40.50.720:FF:000084">
    <property type="entry name" value="Short-chain dehydrogenase reductase"/>
    <property type="match status" value="1"/>
</dbReference>
<dbReference type="InterPro" id="IPR036291">
    <property type="entry name" value="NAD(P)-bd_dom_sf"/>
</dbReference>
<dbReference type="PANTHER" id="PTHR48107:SF16">
    <property type="entry name" value="NADPH-DEPENDENT ALDEHYDE REDUCTASE 1, CHLOROPLASTIC"/>
    <property type="match status" value="1"/>
</dbReference>
<keyword evidence="6" id="KW-1185">Reference proteome</keyword>
<dbReference type="EMBL" id="LNAL01000002">
    <property type="protein sequence ID" value="KUG09975.1"/>
    <property type="molecule type" value="Genomic_DNA"/>
</dbReference>
<dbReference type="OrthoDB" id="9788235at2"/>
<dbReference type="InterPro" id="IPR020904">
    <property type="entry name" value="Sc_DH/Rdtase_CS"/>
</dbReference>
<dbReference type="AlphaFoldDB" id="A0A9X0L6P3"/>
<accession>A0A9X0L6P3</accession>
<dbReference type="Pfam" id="PF13561">
    <property type="entry name" value="adh_short_C2"/>
    <property type="match status" value="1"/>
</dbReference>
<dbReference type="PRINTS" id="PR00080">
    <property type="entry name" value="SDRFAMILY"/>
</dbReference>
<feature type="region of interest" description="Disordered" evidence="3">
    <location>
        <begin position="1"/>
        <end position="35"/>
    </location>
</feature>
<dbReference type="PROSITE" id="PS00061">
    <property type="entry name" value="ADH_SHORT"/>
    <property type="match status" value="1"/>
</dbReference>
<comment type="caution">
    <text evidence="5">The sequence shown here is derived from an EMBL/GenBank/DDBJ whole genome shotgun (WGS) entry which is preliminary data.</text>
</comment>
<evidence type="ECO:0000259" key="4">
    <source>
        <dbReference type="SMART" id="SM00822"/>
    </source>
</evidence>
<dbReference type="Proteomes" id="UP000054223">
    <property type="component" value="Unassembled WGS sequence"/>
</dbReference>
<dbReference type="PRINTS" id="PR00081">
    <property type="entry name" value="GDHRDH"/>
</dbReference>
<keyword evidence="2" id="KW-0560">Oxidoreductase</keyword>
<reference evidence="5 6" key="1">
    <citation type="submission" date="2015-11" db="EMBL/GenBank/DDBJ databases">
        <title>Solirubrum puertoriconensis gen. nov. an environmental bacteria isolated in Puerto Rico.</title>
        <authorList>
            <person name="Cuebas-Irizarry M.F."/>
            <person name="Montalvo-Rodriguez R."/>
        </authorList>
    </citation>
    <scope>NUCLEOTIDE SEQUENCE [LARGE SCALE GENOMIC DNA]</scope>
    <source>
        <strain evidence="5 6">MC1A</strain>
    </source>
</reference>
<evidence type="ECO:0000256" key="2">
    <source>
        <dbReference type="ARBA" id="ARBA00023002"/>
    </source>
</evidence>
<evidence type="ECO:0000256" key="3">
    <source>
        <dbReference type="SAM" id="MobiDB-lite"/>
    </source>
</evidence>